<sequence length="95" mass="11381">MWFQQHGCPAHYSRSVRQFLDEEYSGRWIEGSLALSRGHQRKSLPKTGRKHKSTPRENYRIQRQSIFLTTDELGEWCHKLYKEMSCLYSGWRTAM</sequence>
<evidence type="ECO:0000313" key="1">
    <source>
        <dbReference type="EMBL" id="SOQ57242.1"/>
    </source>
</evidence>
<organism evidence="1">
    <name type="scientific">Spodoptera frugiperda</name>
    <name type="common">Fall armyworm</name>
    <dbReference type="NCBI Taxonomy" id="7108"/>
    <lineage>
        <taxon>Eukaryota</taxon>
        <taxon>Metazoa</taxon>
        <taxon>Ecdysozoa</taxon>
        <taxon>Arthropoda</taxon>
        <taxon>Hexapoda</taxon>
        <taxon>Insecta</taxon>
        <taxon>Pterygota</taxon>
        <taxon>Neoptera</taxon>
        <taxon>Endopterygota</taxon>
        <taxon>Lepidoptera</taxon>
        <taxon>Glossata</taxon>
        <taxon>Ditrysia</taxon>
        <taxon>Noctuoidea</taxon>
        <taxon>Noctuidae</taxon>
        <taxon>Amphipyrinae</taxon>
        <taxon>Spodoptera</taxon>
    </lineage>
</organism>
<gene>
    <name evidence="1" type="ORF">SFRICE_039656</name>
</gene>
<reference evidence="1" key="1">
    <citation type="submission" date="2016-07" db="EMBL/GenBank/DDBJ databases">
        <authorList>
            <person name="Bretaudeau A."/>
        </authorList>
    </citation>
    <scope>NUCLEOTIDE SEQUENCE</scope>
    <source>
        <strain evidence="1">Rice</strain>
        <tissue evidence="1">Whole body</tissue>
    </source>
</reference>
<accession>A0A2H1WW76</accession>
<protein>
    <submittedName>
        <fullName evidence="1">SFRICE_039656</fullName>
    </submittedName>
</protein>
<dbReference type="EMBL" id="ODYU01011487">
    <property type="protein sequence ID" value="SOQ57242.1"/>
    <property type="molecule type" value="Genomic_DNA"/>
</dbReference>
<name>A0A2H1WW76_SPOFR</name>
<proteinExistence type="predicted"/>
<dbReference type="AlphaFoldDB" id="A0A2H1WW76"/>